<dbReference type="eggNOG" id="ENOG5030V25">
    <property type="taxonomic scope" value="Bacteria"/>
</dbReference>
<organism evidence="3 4">
    <name type="scientific">Rhodopseudomonas palustris (strain HaA2)</name>
    <dbReference type="NCBI Taxonomy" id="316058"/>
    <lineage>
        <taxon>Bacteria</taxon>
        <taxon>Pseudomonadati</taxon>
        <taxon>Pseudomonadota</taxon>
        <taxon>Alphaproteobacteria</taxon>
        <taxon>Hyphomicrobiales</taxon>
        <taxon>Nitrobacteraceae</taxon>
        <taxon>Rhodopseudomonas</taxon>
    </lineage>
</organism>
<feature type="region of interest" description="Disordered" evidence="1">
    <location>
        <begin position="40"/>
        <end position="59"/>
    </location>
</feature>
<gene>
    <name evidence="3" type="ordered locus">RPB_3664</name>
</gene>
<dbReference type="AlphaFoldDB" id="Q2ITV1"/>
<evidence type="ECO:0000256" key="1">
    <source>
        <dbReference type="SAM" id="MobiDB-lite"/>
    </source>
</evidence>
<dbReference type="Proteomes" id="UP000008809">
    <property type="component" value="Chromosome"/>
</dbReference>
<feature type="signal peptide" evidence="2">
    <location>
        <begin position="1"/>
        <end position="23"/>
    </location>
</feature>
<evidence type="ECO:0000313" key="4">
    <source>
        <dbReference type="Proteomes" id="UP000008809"/>
    </source>
</evidence>
<protein>
    <submittedName>
        <fullName evidence="3">Uncharacterized protein</fullName>
    </submittedName>
</protein>
<dbReference type="STRING" id="316058.RPB_3664"/>
<name>Q2ITV1_RHOP2</name>
<keyword evidence="4" id="KW-1185">Reference proteome</keyword>
<sequence length="203" mass="21828">MSMLLNRCLVVAILSSLGGHVVAQAQSALLGVRPEAELLEPGPAQSCPPNEPSDPVTTSSVGDRFIAERHFREASTARDGVSIAWLGTTFRQRFASKTESGAVRTTLQPFRLRRAARASEIVAWLGDRGESSLGELWCLLTLQPNGEAGALLTSAVPNLFFVRDRDGKLWTVDVLWGGPGWEIGASAIDGDRPWDAGAQAFSR</sequence>
<accession>Q2ITV1</accession>
<proteinExistence type="predicted"/>
<evidence type="ECO:0000256" key="2">
    <source>
        <dbReference type="SAM" id="SignalP"/>
    </source>
</evidence>
<reference evidence="3 4" key="1">
    <citation type="submission" date="2006-01" db="EMBL/GenBank/DDBJ databases">
        <title>Complete sequence of Rhodopseudomonas palustris HaA2.</title>
        <authorList>
            <consortium name="US DOE Joint Genome Institute"/>
            <person name="Copeland A."/>
            <person name="Lucas S."/>
            <person name="Lapidus A."/>
            <person name="Barry K."/>
            <person name="Detter J.C."/>
            <person name="Glavina T."/>
            <person name="Hammon N."/>
            <person name="Israni S."/>
            <person name="Pitluck S."/>
            <person name="Chain P."/>
            <person name="Malfatti S."/>
            <person name="Shin M."/>
            <person name="Vergez L."/>
            <person name="Schmutz J."/>
            <person name="Larimer F."/>
            <person name="Land M."/>
            <person name="Hauser L."/>
            <person name="Pelletier D.A."/>
            <person name="Kyrpides N."/>
            <person name="Anderson I."/>
            <person name="Oda Y."/>
            <person name="Harwood C.S."/>
            <person name="Richardson P."/>
        </authorList>
    </citation>
    <scope>NUCLEOTIDE SEQUENCE [LARGE SCALE GENOMIC DNA]</scope>
    <source>
        <strain evidence="3 4">HaA2</strain>
    </source>
</reference>
<keyword evidence="2" id="KW-0732">Signal</keyword>
<dbReference type="EMBL" id="CP000250">
    <property type="protein sequence ID" value="ABD08359.1"/>
    <property type="molecule type" value="Genomic_DNA"/>
</dbReference>
<feature type="chain" id="PRO_5004210523" evidence="2">
    <location>
        <begin position="24"/>
        <end position="203"/>
    </location>
</feature>
<dbReference type="KEGG" id="rpb:RPB_3664"/>
<dbReference type="HOGENOM" id="CLU_093753_0_0_5"/>
<evidence type="ECO:0000313" key="3">
    <source>
        <dbReference type="EMBL" id="ABD08359.1"/>
    </source>
</evidence>